<name>A0ABW6PTU9_9NOCA</name>
<reference evidence="3 4" key="1">
    <citation type="submission" date="2024-10" db="EMBL/GenBank/DDBJ databases">
        <title>The Natural Products Discovery Center: Release of the First 8490 Sequenced Strains for Exploring Actinobacteria Biosynthetic Diversity.</title>
        <authorList>
            <person name="Kalkreuter E."/>
            <person name="Kautsar S.A."/>
            <person name="Yang D."/>
            <person name="Bader C.D."/>
            <person name="Teijaro C.N."/>
            <person name="Fluegel L."/>
            <person name="Davis C.M."/>
            <person name="Simpson J.R."/>
            <person name="Lauterbach L."/>
            <person name="Steele A.D."/>
            <person name="Gui C."/>
            <person name="Meng S."/>
            <person name="Li G."/>
            <person name="Viehrig K."/>
            <person name="Ye F."/>
            <person name="Su P."/>
            <person name="Kiefer A.F."/>
            <person name="Nichols A."/>
            <person name="Cepeda A.J."/>
            <person name="Yan W."/>
            <person name="Fan B."/>
            <person name="Jiang Y."/>
            <person name="Adhikari A."/>
            <person name="Zheng C.-J."/>
            <person name="Schuster L."/>
            <person name="Cowan T.M."/>
            <person name="Smanski M.J."/>
            <person name="Chevrette M.G."/>
            <person name="De Carvalho L.P.S."/>
            <person name="Shen B."/>
        </authorList>
    </citation>
    <scope>NUCLEOTIDE SEQUENCE [LARGE SCALE GENOMIC DNA]</scope>
    <source>
        <strain evidence="3 4">NPDC004045</strain>
    </source>
</reference>
<evidence type="ECO:0000256" key="1">
    <source>
        <dbReference type="SAM" id="MobiDB-lite"/>
    </source>
</evidence>
<keyword evidence="2" id="KW-0472">Membrane</keyword>
<keyword evidence="2" id="KW-0812">Transmembrane</keyword>
<evidence type="ECO:0000256" key="2">
    <source>
        <dbReference type="SAM" id="Phobius"/>
    </source>
</evidence>
<dbReference type="RefSeq" id="WP_043660743.1">
    <property type="nucleotide sequence ID" value="NZ_JBIAMX010000016.1"/>
</dbReference>
<feature type="transmembrane region" description="Helical" evidence="2">
    <location>
        <begin position="50"/>
        <end position="73"/>
    </location>
</feature>
<evidence type="ECO:0000313" key="4">
    <source>
        <dbReference type="Proteomes" id="UP001601444"/>
    </source>
</evidence>
<accession>A0ABW6PTU9</accession>
<dbReference type="InterPro" id="IPR045512">
    <property type="entry name" value="DUF6480"/>
</dbReference>
<keyword evidence="4" id="KW-1185">Reference proteome</keyword>
<protein>
    <submittedName>
        <fullName evidence="3">DUF6480 family protein</fullName>
    </submittedName>
</protein>
<sequence>MTTDPDPVNTPDLEPGGGVHPGHTPPEAPQTSGLSAPEPSTRHRFPLTGIGAVVVAVLVVLLFGVAAVALIAAML</sequence>
<evidence type="ECO:0000313" key="3">
    <source>
        <dbReference type="EMBL" id="MFF0545789.1"/>
    </source>
</evidence>
<comment type="caution">
    <text evidence="3">The sequence shown here is derived from an EMBL/GenBank/DDBJ whole genome shotgun (WGS) entry which is preliminary data.</text>
</comment>
<dbReference type="Proteomes" id="UP001601444">
    <property type="component" value="Unassembled WGS sequence"/>
</dbReference>
<keyword evidence="2" id="KW-1133">Transmembrane helix</keyword>
<proteinExistence type="predicted"/>
<organism evidence="3 4">
    <name type="scientific">Nocardia thailandica</name>
    <dbReference type="NCBI Taxonomy" id="257275"/>
    <lineage>
        <taxon>Bacteria</taxon>
        <taxon>Bacillati</taxon>
        <taxon>Actinomycetota</taxon>
        <taxon>Actinomycetes</taxon>
        <taxon>Mycobacteriales</taxon>
        <taxon>Nocardiaceae</taxon>
        <taxon>Nocardia</taxon>
    </lineage>
</organism>
<dbReference type="Pfam" id="PF20088">
    <property type="entry name" value="DUF6480"/>
    <property type="match status" value="1"/>
</dbReference>
<feature type="region of interest" description="Disordered" evidence="1">
    <location>
        <begin position="1"/>
        <end position="42"/>
    </location>
</feature>
<gene>
    <name evidence="3" type="ORF">ACFYTF_23405</name>
</gene>
<dbReference type="EMBL" id="JBIAMX010000016">
    <property type="protein sequence ID" value="MFF0545789.1"/>
    <property type="molecule type" value="Genomic_DNA"/>
</dbReference>